<keyword evidence="1" id="KW-0732">Signal</keyword>
<dbReference type="AlphaFoldDB" id="A0AAN4W2K8"/>
<evidence type="ECO:0000313" key="4">
    <source>
        <dbReference type="Proteomes" id="UP001310022"/>
    </source>
</evidence>
<comment type="caution">
    <text evidence="3">The sequence shown here is derived from an EMBL/GenBank/DDBJ whole genome shotgun (WGS) entry which is preliminary data.</text>
</comment>
<feature type="domain" description="DUF4842" evidence="2">
    <location>
        <begin position="432"/>
        <end position="635"/>
    </location>
</feature>
<keyword evidence="4" id="KW-1185">Reference proteome</keyword>
<sequence>MRRINLLFVLLVVFLASCWNQRDRNDPSASGFETIQVPDGFSYKTNYKINLSVGDDNPSASAFYEIAFKDTDESELSLGRAFLEKGQSHFDIQINVPTHGKELVITKVTNGAEIKEFVPIAPQTNVNFVSNQRITNCTSLIYGVNNNGEFFSIDQNSGNYEWTYVDESMPDGGSIACAVDKYNGRVYVNFGKKLRYFTIADSTWTTVATTNPFNGSYPRMEYHHGNNELWIANGTKMHILDAADGSTKRSFDIQGLESPTGGGDVAISLNGDVYMCCFSGLYKINEIDTLNNIITTSRISAEGLPWNPTSLAIDENDRLFMGTNNSNSLFIEMDKETGAYDTVAIYNTKINDLGAFPCTVEECPQTDTDGDGCIDCIDEFPEDPSNCGTVSSPSKFGFGSVAFEDLWPSKGDYDFNDIVVNYRFKLFVNGSNEVTKMEITLVQKARSASYDNGFGIALPDGVSQSDIVSVTGTNLTTGNISTLANGTESGHGDRVVIIPFDQASLMSDYGTCLEDAKRNTLVVTVTFSNPMNLETSGLADFPYNPFIFQNGVRSHEIHLFNEAPTALYDPDLFQTFEDNSDMENNRYYQTFAKHPWGLSIIHDYRVVDEGIDITSAYNNFKAWAESGGVTNTDWYKDNAGNRNTEHICTDR</sequence>
<evidence type="ECO:0000256" key="1">
    <source>
        <dbReference type="SAM" id="SignalP"/>
    </source>
</evidence>
<evidence type="ECO:0000313" key="3">
    <source>
        <dbReference type="EMBL" id="GJM63330.1"/>
    </source>
</evidence>
<dbReference type="SUPFAM" id="SSF63825">
    <property type="entry name" value="YWTD domain"/>
    <property type="match status" value="1"/>
</dbReference>
<name>A0AAN4W2K8_9BACT</name>
<dbReference type="NCBIfam" id="TIGR04456">
    <property type="entry name" value="LruC_dom"/>
    <property type="match status" value="1"/>
</dbReference>
<feature type="signal peptide" evidence="1">
    <location>
        <begin position="1"/>
        <end position="21"/>
    </location>
</feature>
<protein>
    <recommendedName>
        <fullName evidence="2">DUF4842 domain-containing protein</fullName>
    </recommendedName>
</protein>
<dbReference type="PROSITE" id="PS51257">
    <property type="entry name" value="PROKAR_LIPOPROTEIN"/>
    <property type="match status" value="1"/>
</dbReference>
<dbReference type="InterPro" id="IPR015943">
    <property type="entry name" value="WD40/YVTN_repeat-like_dom_sf"/>
</dbReference>
<organism evidence="3 4">
    <name type="scientific">Persicobacter diffluens</name>
    <dbReference type="NCBI Taxonomy" id="981"/>
    <lineage>
        <taxon>Bacteria</taxon>
        <taxon>Pseudomonadati</taxon>
        <taxon>Bacteroidota</taxon>
        <taxon>Cytophagia</taxon>
        <taxon>Cytophagales</taxon>
        <taxon>Persicobacteraceae</taxon>
        <taxon>Persicobacter</taxon>
    </lineage>
</organism>
<dbReference type="Gene3D" id="2.130.10.10">
    <property type="entry name" value="YVTN repeat-like/Quinoprotein amine dehydrogenase"/>
    <property type="match status" value="1"/>
</dbReference>
<dbReference type="InterPro" id="IPR031025">
    <property type="entry name" value="LruC_dom"/>
</dbReference>
<feature type="chain" id="PRO_5042902259" description="DUF4842 domain-containing protein" evidence="1">
    <location>
        <begin position="22"/>
        <end position="651"/>
    </location>
</feature>
<gene>
    <name evidence="3" type="ORF">PEDI_38820</name>
</gene>
<dbReference type="Proteomes" id="UP001310022">
    <property type="component" value="Unassembled WGS sequence"/>
</dbReference>
<evidence type="ECO:0000259" key="2">
    <source>
        <dbReference type="Pfam" id="PF16130"/>
    </source>
</evidence>
<accession>A0AAN4W2K8</accession>
<dbReference type="EMBL" id="BQKE01000002">
    <property type="protein sequence ID" value="GJM63330.1"/>
    <property type="molecule type" value="Genomic_DNA"/>
</dbReference>
<dbReference type="RefSeq" id="WP_338238509.1">
    <property type="nucleotide sequence ID" value="NZ_BQKE01000002.1"/>
</dbReference>
<dbReference type="Pfam" id="PF16130">
    <property type="entry name" value="DUF4842"/>
    <property type="match status" value="1"/>
</dbReference>
<dbReference type="InterPro" id="IPR032295">
    <property type="entry name" value="DUF4842"/>
</dbReference>
<proteinExistence type="predicted"/>
<reference evidence="3 4" key="1">
    <citation type="submission" date="2021-12" db="EMBL/GenBank/DDBJ databases">
        <title>Genome sequencing of bacteria with rrn-lacking chromosome and rrn-plasmid.</title>
        <authorList>
            <person name="Anda M."/>
            <person name="Iwasaki W."/>
        </authorList>
    </citation>
    <scope>NUCLEOTIDE SEQUENCE [LARGE SCALE GENOMIC DNA]</scope>
    <source>
        <strain evidence="3 4">NBRC 15940</strain>
    </source>
</reference>